<dbReference type="AlphaFoldDB" id="A0A1I7WB87"/>
<dbReference type="WBParaSite" id="Hba_01941">
    <property type="protein sequence ID" value="Hba_01941"/>
    <property type="gene ID" value="Hba_01941"/>
</dbReference>
<organism evidence="1 2">
    <name type="scientific">Heterorhabditis bacteriophora</name>
    <name type="common">Entomopathogenic nematode worm</name>
    <dbReference type="NCBI Taxonomy" id="37862"/>
    <lineage>
        <taxon>Eukaryota</taxon>
        <taxon>Metazoa</taxon>
        <taxon>Ecdysozoa</taxon>
        <taxon>Nematoda</taxon>
        <taxon>Chromadorea</taxon>
        <taxon>Rhabditida</taxon>
        <taxon>Rhabditina</taxon>
        <taxon>Rhabditomorpha</taxon>
        <taxon>Strongyloidea</taxon>
        <taxon>Heterorhabditidae</taxon>
        <taxon>Heterorhabditis</taxon>
    </lineage>
</organism>
<reference evidence="2" key="1">
    <citation type="submission" date="2016-11" db="UniProtKB">
        <authorList>
            <consortium name="WormBaseParasite"/>
        </authorList>
    </citation>
    <scope>IDENTIFICATION</scope>
</reference>
<protein>
    <submittedName>
        <fullName evidence="2">Uncharacterized protein</fullName>
    </submittedName>
</protein>
<evidence type="ECO:0000313" key="1">
    <source>
        <dbReference type="Proteomes" id="UP000095283"/>
    </source>
</evidence>
<evidence type="ECO:0000313" key="2">
    <source>
        <dbReference type="WBParaSite" id="Hba_01941"/>
    </source>
</evidence>
<keyword evidence="1" id="KW-1185">Reference proteome</keyword>
<dbReference type="Proteomes" id="UP000095283">
    <property type="component" value="Unplaced"/>
</dbReference>
<proteinExistence type="predicted"/>
<accession>A0A1I7WB87</accession>
<name>A0A1I7WB87_HETBA</name>
<sequence>MADKEHSHSDGKKCCNHSHKGLVHLHREGSSGSDNGSDMQSNYKLKIYTYLIEYCEDKAIFKNGRNIHSICNARCPSCNVNYSKRHLYINQI</sequence>